<dbReference type="GO" id="GO:0005524">
    <property type="term" value="F:ATP binding"/>
    <property type="evidence" value="ECO:0007669"/>
    <property type="project" value="UniProtKB-KW"/>
</dbReference>
<protein>
    <submittedName>
        <fullName evidence="5">OLC1v1009157C1</fullName>
    </submittedName>
</protein>
<evidence type="ECO:0000313" key="6">
    <source>
        <dbReference type="Proteomes" id="UP001161247"/>
    </source>
</evidence>
<dbReference type="PANTHER" id="PTHR23070">
    <property type="entry name" value="BCS1 AAA-TYPE ATPASE"/>
    <property type="match status" value="1"/>
</dbReference>
<feature type="domain" description="ATPase AAA-type core" evidence="3">
    <location>
        <begin position="42"/>
        <end position="112"/>
    </location>
</feature>
<dbReference type="InterPro" id="IPR027417">
    <property type="entry name" value="P-loop_NTPase"/>
</dbReference>
<dbReference type="InterPro" id="IPR003960">
    <property type="entry name" value="ATPase_AAA_CS"/>
</dbReference>
<dbReference type="PROSITE" id="PS00674">
    <property type="entry name" value="AAA"/>
    <property type="match status" value="1"/>
</dbReference>
<dbReference type="InterPro" id="IPR003959">
    <property type="entry name" value="ATPase_AAA_core"/>
</dbReference>
<dbReference type="Pfam" id="PF00004">
    <property type="entry name" value="AAA"/>
    <property type="match status" value="1"/>
</dbReference>
<name>A0AAV1DQM9_OLDCO</name>
<keyword evidence="6" id="KW-1185">Reference proteome</keyword>
<evidence type="ECO:0000256" key="1">
    <source>
        <dbReference type="RuleBase" id="RU003651"/>
    </source>
</evidence>
<proteinExistence type="inferred from homology"/>
<reference evidence="5" key="1">
    <citation type="submission" date="2023-03" db="EMBL/GenBank/DDBJ databases">
        <authorList>
            <person name="Julca I."/>
        </authorList>
    </citation>
    <scope>NUCLEOTIDE SEQUENCE</scope>
</reference>
<dbReference type="GO" id="GO:0016887">
    <property type="term" value="F:ATP hydrolysis activity"/>
    <property type="evidence" value="ECO:0007669"/>
    <property type="project" value="InterPro"/>
</dbReference>
<feature type="domain" description="AAA+ ATPase At3g28540-like C-terminal" evidence="4">
    <location>
        <begin position="114"/>
        <end position="185"/>
    </location>
</feature>
<keyword evidence="1" id="KW-0067">ATP-binding</keyword>
<feature type="region of interest" description="Disordered" evidence="2">
    <location>
        <begin position="39"/>
        <end position="59"/>
    </location>
</feature>
<sequence length="206" mass="23622">MENAELKQLLIETSSKSIMVIKDIDCSLDLTGARKIKKNGKDETKDEMMKQNKREDQEKKSRVTLSGVLNFIDGIWSACGEERIIVFTTNHVKKLDPALIRRGRMDLRIEMSYCDFEAFKVLAKNYLDMDSHPLFGEIRQLLEEYDVCPCDVAENLIPKGESSDHKETCLMGLIEAIKNENKKKHEVVLKEEVQDGNALFPNILEE</sequence>
<accession>A0AAV1DQM9</accession>
<dbReference type="SUPFAM" id="SSF52540">
    <property type="entry name" value="P-loop containing nucleoside triphosphate hydrolases"/>
    <property type="match status" value="1"/>
</dbReference>
<dbReference type="InterPro" id="IPR058017">
    <property type="entry name" value="At3g28540-like_C"/>
</dbReference>
<dbReference type="Gene3D" id="3.40.50.300">
    <property type="entry name" value="P-loop containing nucleotide triphosphate hydrolases"/>
    <property type="match status" value="1"/>
</dbReference>
<comment type="similarity">
    <text evidence="1">Belongs to the AAA ATPase family.</text>
</comment>
<evidence type="ECO:0000256" key="2">
    <source>
        <dbReference type="SAM" id="MobiDB-lite"/>
    </source>
</evidence>
<evidence type="ECO:0000313" key="5">
    <source>
        <dbReference type="EMBL" id="CAI9109351.1"/>
    </source>
</evidence>
<dbReference type="Pfam" id="PF25568">
    <property type="entry name" value="AAA_lid_At3g28540"/>
    <property type="match status" value="1"/>
</dbReference>
<dbReference type="AlphaFoldDB" id="A0AAV1DQM9"/>
<dbReference type="InterPro" id="IPR050747">
    <property type="entry name" value="Mitochondrial_chaperone_BCS1"/>
</dbReference>
<dbReference type="Proteomes" id="UP001161247">
    <property type="component" value="Chromosome 6"/>
</dbReference>
<dbReference type="EMBL" id="OX459123">
    <property type="protein sequence ID" value="CAI9109351.1"/>
    <property type="molecule type" value="Genomic_DNA"/>
</dbReference>
<keyword evidence="1" id="KW-0547">Nucleotide-binding</keyword>
<evidence type="ECO:0000259" key="4">
    <source>
        <dbReference type="Pfam" id="PF25568"/>
    </source>
</evidence>
<gene>
    <name evidence="5" type="ORF">OLC1_LOCUS17275</name>
</gene>
<organism evidence="5 6">
    <name type="scientific">Oldenlandia corymbosa var. corymbosa</name>
    <dbReference type="NCBI Taxonomy" id="529605"/>
    <lineage>
        <taxon>Eukaryota</taxon>
        <taxon>Viridiplantae</taxon>
        <taxon>Streptophyta</taxon>
        <taxon>Embryophyta</taxon>
        <taxon>Tracheophyta</taxon>
        <taxon>Spermatophyta</taxon>
        <taxon>Magnoliopsida</taxon>
        <taxon>eudicotyledons</taxon>
        <taxon>Gunneridae</taxon>
        <taxon>Pentapetalae</taxon>
        <taxon>asterids</taxon>
        <taxon>lamiids</taxon>
        <taxon>Gentianales</taxon>
        <taxon>Rubiaceae</taxon>
        <taxon>Rubioideae</taxon>
        <taxon>Spermacoceae</taxon>
        <taxon>Hedyotis-Oldenlandia complex</taxon>
        <taxon>Oldenlandia</taxon>
    </lineage>
</organism>
<dbReference type="Gene3D" id="6.10.280.40">
    <property type="match status" value="1"/>
</dbReference>
<evidence type="ECO:0000259" key="3">
    <source>
        <dbReference type="Pfam" id="PF00004"/>
    </source>
</evidence>